<keyword evidence="3 5" id="KW-0238">DNA-binding</keyword>
<dbReference type="PANTHER" id="PTHR47506">
    <property type="entry name" value="TRANSCRIPTIONAL REGULATORY PROTEIN"/>
    <property type="match status" value="1"/>
</dbReference>
<dbReference type="InterPro" id="IPR036271">
    <property type="entry name" value="Tet_transcr_reg_TetR-rel_C_sf"/>
</dbReference>
<dbReference type="InterPro" id="IPR009057">
    <property type="entry name" value="Homeodomain-like_sf"/>
</dbReference>
<feature type="domain" description="HTH tetR-type" evidence="6">
    <location>
        <begin position="22"/>
        <end position="82"/>
    </location>
</feature>
<keyword evidence="4" id="KW-0804">Transcription</keyword>
<dbReference type="PANTHER" id="PTHR47506:SF6">
    <property type="entry name" value="HTH-TYPE TRANSCRIPTIONAL REPRESSOR NEMR"/>
    <property type="match status" value="1"/>
</dbReference>
<gene>
    <name evidence="7" type="ORF">FYC77_11915</name>
</gene>
<organism evidence="7 8">
    <name type="scientific">Natrialba swarupiae</name>
    <dbReference type="NCBI Taxonomy" id="2448032"/>
    <lineage>
        <taxon>Archaea</taxon>
        <taxon>Methanobacteriati</taxon>
        <taxon>Methanobacteriota</taxon>
        <taxon>Stenosarchaea group</taxon>
        <taxon>Halobacteria</taxon>
        <taxon>Halobacteriales</taxon>
        <taxon>Natrialbaceae</taxon>
        <taxon>Natrialba</taxon>
    </lineage>
</organism>
<name>A0A5D5APQ5_9EURY</name>
<dbReference type="PROSITE" id="PS50977">
    <property type="entry name" value="HTH_TETR_2"/>
    <property type="match status" value="1"/>
</dbReference>
<feature type="DNA-binding region" description="H-T-H motif" evidence="5">
    <location>
        <begin position="45"/>
        <end position="64"/>
    </location>
</feature>
<evidence type="ECO:0000259" key="6">
    <source>
        <dbReference type="PROSITE" id="PS50977"/>
    </source>
</evidence>
<dbReference type="EMBL" id="VTAW01000014">
    <property type="protein sequence ID" value="TYT61732.1"/>
    <property type="molecule type" value="Genomic_DNA"/>
</dbReference>
<keyword evidence="8" id="KW-1185">Reference proteome</keyword>
<dbReference type="SUPFAM" id="SSF46689">
    <property type="entry name" value="Homeodomain-like"/>
    <property type="match status" value="1"/>
</dbReference>
<evidence type="ECO:0000256" key="2">
    <source>
        <dbReference type="ARBA" id="ARBA00023015"/>
    </source>
</evidence>
<sequence>MHPLTEQPVRMTAVNEPFADPSTSIEEIFRSTYLVLRDSGYAGVSIQRIADRTSLSKSTLYYHFDDKYDLLMQFSEEFLSWYLERLVEEYEGDAQETLSRLLDIVLLGEADDGVLFEDVFAPGYIATILEMRAQAVRDQEMRTYVTVTDEVMRDHLVALIEDGIEDGTFIDVDPEATASVLFVFFEGGLLLRSCEEDTEWMAAVRDAADAYLEEIKQHE</sequence>
<dbReference type="InterPro" id="IPR039538">
    <property type="entry name" value="BetI_C"/>
</dbReference>
<dbReference type="GO" id="GO:0003677">
    <property type="term" value="F:DNA binding"/>
    <property type="evidence" value="ECO:0007669"/>
    <property type="project" value="UniProtKB-UniRule"/>
</dbReference>
<accession>A0A5D5APQ5</accession>
<dbReference type="AlphaFoldDB" id="A0A5D5APQ5"/>
<keyword evidence="2" id="KW-0805">Transcription regulation</keyword>
<evidence type="ECO:0000256" key="4">
    <source>
        <dbReference type="ARBA" id="ARBA00023163"/>
    </source>
</evidence>
<keyword evidence="1" id="KW-0678">Repressor</keyword>
<comment type="caution">
    <text evidence="7">The sequence shown here is derived from an EMBL/GenBank/DDBJ whole genome shotgun (WGS) entry which is preliminary data.</text>
</comment>
<proteinExistence type="predicted"/>
<dbReference type="Pfam" id="PF00440">
    <property type="entry name" value="TetR_N"/>
    <property type="match status" value="1"/>
</dbReference>
<evidence type="ECO:0000256" key="1">
    <source>
        <dbReference type="ARBA" id="ARBA00022491"/>
    </source>
</evidence>
<dbReference type="SUPFAM" id="SSF48498">
    <property type="entry name" value="Tetracyclin repressor-like, C-terminal domain"/>
    <property type="match status" value="1"/>
</dbReference>
<evidence type="ECO:0000313" key="7">
    <source>
        <dbReference type="EMBL" id="TYT61732.1"/>
    </source>
</evidence>
<dbReference type="PRINTS" id="PR00455">
    <property type="entry name" value="HTHTETR"/>
</dbReference>
<dbReference type="Pfam" id="PF13977">
    <property type="entry name" value="TetR_C_6"/>
    <property type="match status" value="1"/>
</dbReference>
<dbReference type="Proteomes" id="UP000324104">
    <property type="component" value="Unassembled WGS sequence"/>
</dbReference>
<evidence type="ECO:0000313" key="8">
    <source>
        <dbReference type="Proteomes" id="UP000324104"/>
    </source>
</evidence>
<evidence type="ECO:0000256" key="3">
    <source>
        <dbReference type="ARBA" id="ARBA00023125"/>
    </source>
</evidence>
<protein>
    <submittedName>
        <fullName evidence="7">TetR/AcrR family transcriptional regulator</fullName>
    </submittedName>
</protein>
<evidence type="ECO:0000256" key="5">
    <source>
        <dbReference type="PROSITE-ProRule" id="PRU00335"/>
    </source>
</evidence>
<dbReference type="InterPro" id="IPR001647">
    <property type="entry name" value="HTH_TetR"/>
</dbReference>
<dbReference type="Gene3D" id="1.10.357.10">
    <property type="entry name" value="Tetracycline Repressor, domain 2"/>
    <property type="match status" value="1"/>
</dbReference>
<reference evidence="7 8" key="1">
    <citation type="submission" date="2019-08" db="EMBL/GenBank/DDBJ databases">
        <title>Archaea genome.</title>
        <authorList>
            <person name="Kajale S."/>
            <person name="Shouche Y."/>
            <person name="Deshpande N."/>
            <person name="Sharma A."/>
        </authorList>
    </citation>
    <scope>NUCLEOTIDE SEQUENCE [LARGE SCALE GENOMIC DNA]</scope>
    <source>
        <strain evidence="7 8">ESP3B_9</strain>
    </source>
</reference>